<accession>A0A0M3JTB9</accession>
<dbReference type="AlphaFoldDB" id="A0A0M3JTB9"/>
<name>A0A0M3JTB9_ANISI</name>
<organism evidence="4">
    <name type="scientific">Anisakis simplex</name>
    <name type="common">Herring worm</name>
    <dbReference type="NCBI Taxonomy" id="6269"/>
    <lineage>
        <taxon>Eukaryota</taxon>
        <taxon>Metazoa</taxon>
        <taxon>Ecdysozoa</taxon>
        <taxon>Nematoda</taxon>
        <taxon>Chromadorea</taxon>
        <taxon>Rhabditida</taxon>
        <taxon>Spirurina</taxon>
        <taxon>Ascaridomorpha</taxon>
        <taxon>Ascaridoidea</taxon>
        <taxon>Anisakidae</taxon>
        <taxon>Anisakis</taxon>
        <taxon>Anisakis simplex complex</taxon>
    </lineage>
</organism>
<protein>
    <submittedName>
        <fullName evidence="4">Retrovirus-related Pol polyprotein from transposon TNT 1-94</fullName>
    </submittedName>
</protein>
<keyword evidence="1" id="KW-1133">Transmembrane helix</keyword>
<evidence type="ECO:0000313" key="3">
    <source>
        <dbReference type="Proteomes" id="UP000267096"/>
    </source>
</evidence>
<keyword evidence="3" id="KW-1185">Reference proteome</keyword>
<keyword evidence="1" id="KW-0812">Transmembrane</keyword>
<dbReference type="OrthoDB" id="5837156at2759"/>
<dbReference type="WBParaSite" id="ASIM_0001126701-mRNA-1">
    <property type="protein sequence ID" value="ASIM_0001126701-mRNA-1"/>
    <property type="gene ID" value="ASIM_0001126701"/>
</dbReference>
<evidence type="ECO:0000313" key="2">
    <source>
        <dbReference type="EMBL" id="VDK43736.1"/>
    </source>
</evidence>
<dbReference type="EMBL" id="UYRR01031021">
    <property type="protein sequence ID" value="VDK43736.1"/>
    <property type="molecule type" value="Genomic_DNA"/>
</dbReference>
<keyword evidence="1" id="KW-0472">Membrane</keyword>
<sequence>MASEVSVAEQVNAEDSVVECGFFEVCYAVCANTGDFRTVRSDDGWQKDETSFSEVVHSKWAVDMGANHHISKHSATGTDRVCDRETSHPQICAALRLSRFSTNTRNNKTQNDVTNAHSLTLCENILPIELTTQVIQESVRGTRRLNDKKKQLRYAVYTMVTIVFTYLISNSLHLLLTTLERSGAKILVDDLDAYLSSNFYIGNLNELIVCKCTCVECHKMYHFFSVFGYGEFLLHVHKCNKNFNIRNVQSIGALRTEITAEEESFIEHRNTKHIDASFK</sequence>
<evidence type="ECO:0000313" key="4">
    <source>
        <dbReference type="WBParaSite" id="ASIM_0001126701-mRNA-1"/>
    </source>
</evidence>
<dbReference type="Proteomes" id="UP000267096">
    <property type="component" value="Unassembled WGS sequence"/>
</dbReference>
<proteinExistence type="predicted"/>
<reference evidence="4" key="1">
    <citation type="submission" date="2017-02" db="UniProtKB">
        <authorList>
            <consortium name="WormBaseParasite"/>
        </authorList>
    </citation>
    <scope>IDENTIFICATION</scope>
</reference>
<gene>
    <name evidence="2" type="ORF">ASIM_LOCUS10825</name>
</gene>
<dbReference type="PANTHER" id="PTHR46709">
    <property type="entry name" value="PROTEIN CBG23488-RELATED"/>
    <property type="match status" value="1"/>
</dbReference>
<dbReference type="PANTHER" id="PTHR46709:SF14">
    <property type="entry name" value="G-PROTEIN COUPLED RECEPTORS FAMILY 1 PROFILE DOMAIN-CONTAINING PROTEIN"/>
    <property type="match status" value="1"/>
</dbReference>
<feature type="transmembrane region" description="Helical" evidence="1">
    <location>
        <begin position="154"/>
        <end position="176"/>
    </location>
</feature>
<reference evidence="2 3" key="2">
    <citation type="submission" date="2018-11" db="EMBL/GenBank/DDBJ databases">
        <authorList>
            <consortium name="Pathogen Informatics"/>
        </authorList>
    </citation>
    <scope>NUCLEOTIDE SEQUENCE [LARGE SCALE GENOMIC DNA]</scope>
</reference>
<evidence type="ECO:0000256" key="1">
    <source>
        <dbReference type="SAM" id="Phobius"/>
    </source>
</evidence>